<accession>A0AA35RRJ1</accession>
<keyword evidence="7" id="KW-0539">Nucleus</keyword>
<sequence>MGKKAKLGKARKDKFYHLAKETGYRSRSAFKLIQLNRKYQFLQDSRVLIDLCAAPGGWLQVAAKFTPVSSLLVGVDLVPIKPIPSVVTLKEDITSARCKQLLQKELQGWKADCVLNDGAPNVGKAWIQDAFSQAELSLHALKLACHFLIKGGWFITKVFRSKDYQPLLVVMQQLFQKVHATKPQASRSESAEIFVVCKGYRAPAKVDPHLLDPNHVFRDTEEPSEQKVNLMKLQKRPKAEGYPDQATTLYSAVPISEFVLSDKHLTLLAECSKLEFDRRGEVFSRHPLTTEEIRLLCDDVKVLGPTELRQLVRWREKMRKFLDEAGSSSDEGEREGQEEDGGAEDEEEREMAGIEARIEKLKQLEAAEEKRELRYLRKQRKKLQSRLTKDSAAHREAGEITRQEHLFGLKNIKSRAQLSRVEEQAREDGDDEGEGSSDSGDEVESAASSAEEGEPEEEKEEEGKEGEGDSDESSDLESGDEESENKDKEREQTPEAPNPLVVPLESSSVAKARRTKLWFGQAEVQGILGRGEGESGEGGGEGEGEEMEKSCGGFQDEGRAALGETGRTARCRE</sequence>
<feature type="region of interest" description="Disordered" evidence="8">
    <location>
        <begin position="323"/>
        <end position="351"/>
    </location>
</feature>
<dbReference type="HAMAP" id="MF_01547">
    <property type="entry name" value="RNA_methyltr_E"/>
    <property type="match status" value="1"/>
</dbReference>
<evidence type="ECO:0000256" key="1">
    <source>
        <dbReference type="ARBA" id="ARBA00004604"/>
    </source>
</evidence>
<feature type="domain" description="DUF3381" evidence="10">
    <location>
        <begin position="234"/>
        <end position="386"/>
    </location>
</feature>
<evidence type="ECO:0000256" key="2">
    <source>
        <dbReference type="ARBA" id="ARBA00022517"/>
    </source>
</evidence>
<dbReference type="EMBL" id="CASHTH010001528">
    <property type="protein sequence ID" value="CAI8016415.1"/>
    <property type="molecule type" value="Genomic_DNA"/>
</dbReference>
<evidence type="ECO:0000259" key="10">
    <source>
        <dbReference type="Pfam" id="PF11861"/>
    </source>
</evidence>
<dbReference type="GO" id="GO:0005730">
    <property type="term" value="C:nucleolus"/>
    <property type="evidence" value="ECO:0007669"/>
    <property type="project" value="UniProtKB-SubCell"/>
</dbReference>
<dbReference type="Gene3D" id="3.40.50.150">
    <property type="entry name" value="Vaccinia Virus protein VP39"/>
    <property type="match status" value="1"/>
</dbReference>
<evidence type="ECO:0000313" key="12">
    <source>
        <dbReference type="Proteomes" id="UP001174909"/>
    </source>
</evidence>
<dbReference type="SUPFAM" id="SSF53335">
    <property type="entry name" value="S-adenosyl-L-methionine-dependent methyltransferases"/>
    <property type="match status" value="1"/>
</dbReference>
<evidence type="ECO:0000256" key="8">
    <source>
        <dbReference type="SAM" id="MobiDB-lite"/>
    </source>
</evidence>
<dbReference type="InterPro" id="IPR015507">
    <property type="entry name" value="rRNA-MeTfrase_E"/>
</dbReference>
<dbReference type="Pfam" id="PF11861">
    <property type="entry name" value="DUF3381"/>
    <property type="match status" value="1"/>
</dbReference>
<dbReference type="InterPro" id="IPR002877">
    <property type="entry name" value="RNA_MeTrfase_FtsJ_dom"/>
</dbReference>
<keyword evidence="3" id="KW-0698">rRNA processing</keyword>
<proteinExistence type="inferred from homology"/>
<dbReference type="Proteomes" id="UP001174909">
    <property type="component" value="Unassembled WGS sequence"/>
</dbReference>
<dbReference type="InterPro" id="IPR029063">
    <property type="entry name" value="SAM-dependent_MTases_sf"/>
</dbReference>
<dbReference type="GO" id="GO:0000463">
    <property type="term" value="P:maturation of LSU-rRNA from tricistronic rRNA transcript (SSU-rRNA, 5.8S rRNA, LSU-rRNA)"/>
    <property type="evidence" value="ECO:0007669"/>
    <property type="project" value="TreeGrafter"/>
</dbReference>
<keyword evidence="4 11" id="KW-0489">Methyltransferase</keyword>
<evidence type="ECO:0000256" key="7">
    <source>
        <dbReference type="ARBA" id="ARBA00023242"/>
    </source>
</evidence>
<name>A0AA35RRJ1_GEOBA</name>
<dbReference type="FunFam" id="3.40.50.150:FF:000004">
    <property type="entry name" value="AdoMet-dependent rRNA methyltransferase SPB1"/>
    <property type="match status" value="1"/>
</dbReference>
<keyword evidence="2" id="KW-0690">Ribosome biogenesis</keyword>
<dbReference type="GO" id="GO:0030687">
    <property type="term" value="C:preribosome, large subunit precursor"/>
    <property type="evidence" value="ECO:0007669"/>
    <property type="project" value="TreeGrafter"/>
</dbReference>
<dbReference type="AlphaFoldDB" id="A0AA35RRJ1"/>
<feature type="compositionally biased region" description="Acidic residues" evidence="8">
    <location>
        <begin position="330"/>
        <end position="349"/>
    </location>
</feature>
<feature type="region of interest" description="Disordered" evidence="8">
    <location>
        <begin position="528"/>
        <end position="573"/>
    </location>
</feature>
<feature type="compositionally biased region" description="Acidic residues" evidence="8">
    <location>
        <begin position="451"/>
        <end position="460"/>
    </location>
</feature>
<keyword evidence="5" id="KW-0808">Transferase</keyword>
<comment type="subcellular location">
    <subcellularLocation>
        <location evidence="1">Nucleus</location>
        <location evidence="1">Nucleolus</location>
    </subcellularLocation>
</comment>
<dbReference type="PANTHER" id="PTHR10920:SF13">
    <property type="entry name" value="PRE-RRNA 2'-O-RIBOSE RNA METHYLTRANSFERASE FTSJ3"/>
    <property type="match status" value="1"/>
</dbReference>
<dbReference type="Pfam" id="PF01728">
    <property type="entry name" value="FtsJ"/>
    <property type="match status" value="1"/>
</dbReference>
<evidence type="ECO:0000256" key="6">
    <source>
        <dbReference type="ARBA" id="ARBA00022691"/>
    </source>
</evidence>
<feature type="compositionally biased region" description="Acidic residues" evidence="8">
    <location>
        <begin position="428"/>
        <end position="444"/>
    </location>
</feature>
<keyword evidence="6" id="KW-0949">S-adenosyl-L-methionine</keyword>
<gene>
    <name evidence="11" type="ORF">GBAR_LOCUS10069</name>
</gene>
<evidence type="ECO:0000259" key="9">
    <source>
        <dbReference type="Pfam" id="PF01728"/>
    </source>
</evidence>
<evidence type="ECO:0000256" key="4">
    <source>
        <dbReference type="ARBA" id="ARBA00022603"/>
    </source>
</evidence>
<dbReference type="GO" id="GO:0000466">
    <property type="term" value="P:maturation of 5.8S rRNA from tricistronic rRNA transcript (SSU-rRNA, 5.8S rRNA, LSU-rRNA)"/>
    <property type="evidence" value="ECO:0007669"/>
    <property type="project" value="TreeGrafter"/>
</dbReference>
<feature type="domain" description="Ribosomal RNA methyltransferase FtsJ" evidence="9">
    <location>
        <begin position="24"/>
        <end position="200"/>
    </location>
</feature>
<dbReference type="InterPro" id="IPR050082">
    <property type="entry name" value="RNA_methyltr_RlmE"/>
</dbReference>
<feature type="region of interest" description="Disordered" evidence="8">
    <location>
        <begin position="412"/>
        <end position="507"/>
    </location>
</feature>
<protein>
    <submittedName>
        <fullName evidence="11">Pre-rRNA 2'-O-ribose RNA methyltransferase FTSJ3</fullName>
    </submittedName>
</protein>
<organism evidence="11 12">
    <name type="scientific">Geodia barretti</name>
    <name type="common">Barrett's horny sponge</name>
    <dbReference type="NCBI Taxonomy" id="519541"/>
    <lineage>
        <taxon>Eukaryota</taxon>
        <taxon>Metazoa</taxon>
        <taxon>Porifera</taxon>
        <taxon>Demospongiae</taxon>
        <taxon>Heteroscleromorpha</taxon>
        <taxon>Tetractinellida</taxon>
        <taxon>Astrophorina</taxon>
        <taxon>Geodiidae</taxon>
        <taxon>Geodia</taxon>
    </lineage>
</organism>
<dbReference type="InterPro" id="IPR024576">
    <property type="entry name" value="rRNA_MeTfrase_Spb1_DUF3381"/>
</dbReference>
<keyword evidence="12" id="KW-1185">Reference proteome</keyword>
<reference evidence="11" key="1">
    <citation type="submission" date="2023-03" db="EMBL/GenBank/DDBJ databases">
        <authorList>
            <person name="Steffen K."/>
            <person name="Cardenas P."/>
        </authorList>
    </citation>
    <scope>NUCLEOTIDE SEQUENCE</scope>
</reference>
<evidence type="ECO:0000313" key="11">
    <source>
        <dbReference type="EMBL" id="CAI8016415.1"/>
    </source>
</evidence>
<feature type="compositionally biased region" description="Acidic residues" evidence="8">
    <location>
        <begin position="468"/>
        <end position="484"/>
    </location>
</feature>
<dbReference type="GO" id="GO:0008650">
    <property type="term" value="F:rRNA (uridine-2'-O-)-methyltransferase activity"/>
    <property type="evidence" value="ECO:0007669"/>
    <property type="project" value="TreeGrafter"/>
</dbReference>
<comment type="caution">
    <text evidence="11">The sequence shown here is derived from an EMBL/GenBank/DDBJ whole genome shotgun (WGS) entry which is preliminary data.</text>
</comment>
<dbReference type="PANTHER" id="PTHR10920">
    <property type="entry name" value="RIBOSOMAL RNA METHYLTRANSFERASE"/>
    <property type="match status" value="1"/>
</dbReference>
<evidence type="ECO:0000256" key="3">
    <source>
        <dbReference type="ARBA" id="ARBA00022552"/>
    </source>
</evidence>
<dbReference type="GO" id="GO:0016435">
    <property type="term" value="F:rRNA (guanine) methyltransferase activity"/>
    <property type="evidence" value="ECO:0007669"/>
    <property type="project" value="TreeGrafter"/>
</dbReference>
<evidence type="ECO:0000256" key="5">
    <source>
        <dbReference type="ARBA" id="ARBA00022679"/>
    </source>
</evidence>